<dbReference type="Gene3D" id="2.20.25.240">
    <property type="match status" value="1"/>
</dbReference>
<name>A0ABQ7QXX0_PLUXY</name>
<evidence type="ECO:0000256" key="1">
    <source>
        <dbReference type="ARBA" id="ARBA00022723"/>
    </source>
</evidence>
<accession>A0ABQ7QXX0</accession>
<gene>
    <name evidence="5" type="ORF">JYU34_004419</name>
</gene>
<dbReference type="Proteomes" id="UP000823941">
    <property type="component" value="Chromosome 6"/>
</dbReference>
<evidence type="ECO:0000313" key="6">
    <source>
        <dbReference type="Proteomes" id="UP000823941"/>
    </source>
</evidence>
<keyword evidence="2" id="KW-0863">Zinc-finger</keyword>
<dbReference type="InterPro" id="IPR007588">
    <property type="entry name" value="Znf_FLYWCH"/>
</dbReference>
<evidence type="ECO:0000259" key="4">
    <source>
        <dbReference type="Pfam" id="PF04500"/>
    </source>
</evidence>
<evidence type="ECO:0000313" key="5">
    <source>
        <dbReference type="EMBL" id="KAG7309905.1"/>
    </source>
</evidence>
<sequence>MCQIIPTPNFIIPRNSIPTTIPEAGITFVIGNKNKQLLLLDGYKFYEERRYTNTVAWRCTFTGCRARLTLAGRHVLRAQLLHHHPRPAFTVRNGVMVNLPNKK</sequence>
<protein>
    <recommendedName>
        <fullName evidence="4">FLYWCH-type domain-containing protein</fullName>
    </recommendedName>
</protein>
<evidence type="ECO:0000256" key="3">
    <source>
        <dbReference type="ARBA" id="ARBA00022833"/>
    </source>
</evidence>
<keyword evidence="6" id="KW-1185">Reference proteome</keyword>
<proteinExistence type="predicted"/>
<reference evidence="5 6" key="1">
    <citation type="submission" date="2021-06" db="EMBL/GenBank/DDBJ databases">
        <title>A haploid diamondback moth (Plutella xylostella L.) genome assembly resolves 31 chromosomes and identifies a diamide resistance mutation.</title>
        <authorList>
            <person name="Ward C.M."/>
            <person name="Perry K.D."/>
            <person name="Baker G."/>
            <person name="Powis K."/>
            <person name="Heckel D.G."/>
            <person name="Baxter S.W."/>
        </authorList>
    </citation>
    <scope>NUCLEOTIDE SEQUENCE [LARGE SCALE GENOMIC DNA]</scope>
    <source>
        <strain evidence="5 6">LV</strain>
        <tissue evidence="5">Single pupa</tissue>
    </source>
</reference>
<dbReference type="EMBL" id="JAHIBW010000006">
    <property type="protein sequence ID" value="KAG7309905.1"/>
    <property type="molecule type" value="Genomic_DNA"/>
</dbReference>
<comment type="caution">
    <text evidence="5">The sequence shown here is derived from an EMBL/GenBank/DDBJ whole genome shotgun (WGS) entry which is preliminary data.</text>
</comment>
<organism evidence="5 6">
    <name type="scientific">Plutella xylostella</name>
    <name type="common">Diamondback moth</name>
    <name type="synonym">Plutella maculipennis</name>
    <dbReference type="NCBI Taxonomy" id="51655"/>
    <lineage>
        <taxon>Eukaryota</taxon>
        <taxon>Metazoa</taxon>
        <taxon>Ecdysozoa</taxon>
        <taxon>Arthropoda</taxon>
        <taxon>Hexapoda</taxon>
        <taxon>Insecta</taxon>
        <taxon>Pterygota</taxon>
        <taxon>Neoptera</taxon>
        <taxon>Endopterygota</taxon>
        <taxon>Lepidoptera</taxon>
        <taxon>Glossata</taxon>
        <taxon>Ditrysia</taxon>
        <taxon>Yponomeutoidea</taxon>
        <taxon>Plutellidae</taxon>
        <taxon>Plutella</taxon>
    </lineage>
</organism>
<evidence type="ECO:0000256" key="2">
    <source>
        <dbReference type="ARBA" id="ARBA00022771"/>
    </source>
</evidence>
<keyword evidence="1" id="KW-0479">Metal-binding</keyword>
<feature type="domain" description="FLYWCH-type" evidence="4">
    <location>
        <begin position="28"/>
        <end position="84"/>
    </location>
</feature>
<dbReference type="Pfam" id="PF04500">
    <property type="entry name" value="FLYWCH"/>
    <property type="match status" value="1"/>
</dbReference>
<keyword evidence="3" id="KW-0862">Zinc</keyword>